<reference evidence="5" key="1">
    <citation type="submission" date="2014-01" db="EMBL/GenBank/DDBJ databases">
        <authorList>
            <person name="Brown-Elliot B."/>
            <person name="Wallace R."/>
            <person name="Lenaerts A."/>
            <person name="Ordway D."/>
            <person name="DeGroote M.A."/>
            <person name="Parker T."/>
            <person name="Sizemore C."/>
            <person name="Tallon L.J."/>
            <person name="Sadzewicz L.K."/>
            <person name="Sengamalay N."/>
            <person name="Fraser C.M."/>
            <person name="Hine E."/>
            <person name="Shefchek K.A."/>
            <person name="Das S.P."/>
            <person name="Tettelin H."/>
        </authorList>
    </citation>
    <scope>NUCLEOTIDE SEQUENCE [LARGE SCALE GENOMIC DNA]</scope>
    <source>
        <strain evidence="5">4042</strain>
    </source>
</reference>
<dbReference type="EMBL" id="JAOB01000069">
    <property type="protein sequence ID" value="EUA23166.1"/>
    <property type="molecule type" value="Genomic_DNA"/>
</dbReference>
<comment type="caution">
    <text evidence="5">The sequence shown here is derived from an EMBL/GenBank/DDBJ whole genome shotgun (WGS) entry which is preliminary data.</text>
</comment>
<accession>X7ZVV3</accession>
<feature type="region of interest" description="Disordered" evidence="3">
    <location>
        <begin position="1"/>
        <end position="36"/>
    </location>
</feature>
<name>X7ZVV3_MYCXE</name>
<dbReference type="GO" id="GO:0016020">
    <property type="term" value="C:membrane"/>
    <property type="evidence" value="ECO:0007669"/>
    <property type="project" value="UniProtKB-SubCell"/>
</dbReference>
<organism evidence="5">
    <name type="scientific">Mycobacterium xenopi 4042</name>
    <dbReference type="NCBI Taxonomy" id="1299334"/>
    <lineage>
        <taxon>Bacteria</taxon>
        <taxon>Bacillati</taxon>
        <taxon>Actinomycetota</taxon>
        <taxon>Actinomycetes</taxon>
        <taxon>Mycobacteriales</taxon>
        <taxon>Mycobacteriaceae</taxon>
        <taxon>Mycobacterium</taxon>
    </lineage>
</organism>
<proteinExistence type="predicted"/>
<dbReference type="PATRIC" id="fig|1299334.3.peg.7061"/>
<comment type="subcellular location">
    <subcellularLocation>
        <location evidence="1">Membrane</location>
    </subcellularLocation>
</comment>
<keyword evidence="4" id="KW-1133">Transmembrane helix</keyword>
<evidence type="ECO:0000313" key="5">
    <source>
        <dbReference type="EMBL" id="EUA23166.1"/>
    </source>
</evidence>
<sequence>MVTEDDGPDDTAVAEEASEIEVDAESEAVSGDDVEAQDAKNTKPLPLWCRIEWSRVVAFGVLPVVAFLIGALAGFLKWQDVWTRASGVAGTESVAAAKESTVALLSYQPDSVEKDLGGARDRLTGKFKDSYTQLIHDVVIPAPRRIISRRSPPSRRRLGVGDTEPCGDVGVRRPDRHRR</sequence>
<gene>
    <name evidence="5" type="ORF">I553_5099</name>
</gene>
<evidence type="ECO:0000256" key="3">
    <source>
        <dbReference type="SAM" id="MobiDB-lite"/>
    </source>
</evidence>
<evidence type="ECO:0000256" key="1">
    <source>
        <dbReference type="ARBA" id="ARBA00004370"/>
    </source>
</evidence>
<evidence type="ECO:0000256" key="4">
    <source>
        <dbReference type="SAM" id="Phobius"/>
    </source>
</evidence>
<dbReference type="PANTHER" id="PTHR37042:SF4">
    <property type="entry name" value="OUTER MEMBRANE PROTEIN RV1973"/>
    <property type="match status" value="1"/>
</dbReference>
<keyword evidence="2 4" id="KW-0472">Membrane</keyword>
<feature type="region of interest" description="Disordered" evidence="3">
    <location>
        <begin position="151"/>
        <end position="179"/>
    </location>
</feature>
<feature type="transmembrane region" description="Helical" evidence="4">
    <location>
        <begin position="56"/>
        <end position="76"/>
    </location>
</feature>
<keyword evidence="4" id="KW-0812">Transmembrane</keyword>
<dbReference type="PANTHER" id="PTHR37042">
    <property type="entry name" value="OUTER MEMBRANE PROTEIN RV1973"/>
    <property type="match status" value="1"/>
</dbReference>
<dbReference type="AlphaFoldDB" id="X7ZVV3"/>
<protein>
    <submittedName>
        <fullName evidence="5">Uncharacterized protein</fullName>
    </submittedName>
</protein>
<evidence type="ECO:0000256" key="2">
    <source>
        <dbReference type="ARBA" id="ARBA00023136"/>
    </source>
</evidence>